<reference evidence="1" key="1">
    <citation type="submission" date="2023-03" db="UniProtKB">
        <authorList>
            <consortium name="EnsemblPlants"/>
        </authorList>
    </citation>
    <scope>IDENTIFICATION</scope>
</reference>
<organism evidence="1">
    <name type="scientific">Cucumis melo</name>
    <name type="common">Muskmelon</name>
    <dbReference type="NCBI Taxonomy" id="3656"/>
    <lineage>
        <taxon>Eukaryota</taxon>
        <taxon>Viridiplantae</taxon>
        <taxon>Streptophyta</taxon>
        <taxon>Embryophyta</taxon>
        <taxon>Tracheophyta</taxon>
        <taxon>Spermatophyta</taxon>
        <taxon>Magnoliopsida</taxon>
        <taxon>eudicotyledons</taxon>
        <taxon>Gunneridae</taxon>
        <taxon>Pentapetalae</taxon>
        <taxon>rosids</taxon>
        <taxon>fabids</taxon>
        <taxon>Cucurbitales</taxon>
        <taxon>Cucurbitaceae</taxon>
        <taxon>Benincaseae</taxon>
        <taxon>Cucumis</taxon>
    </lineage>
</organism>
<evidence type="ECO:0000313" key="1">
    <source>
        <dbReference type="EnsemblPlants" id="MELO3C031459.2.1"/>
    </source>
</evidence>
<proteinExistence type="predicted"/>
<name>A0A9I9EBD6_CUCME</name>
<dbReference type="EnsemblPlants" id="MELO3C031459.2.1">
    <property type="protein sequence ID" value="MELO3C031459.2.1"/>
    <property type="gene ID" value="MELO3C031459.2"/>
</dbReference>
<protein>
    <submittedName>
        <fullName evidence="1">Uncharacterized protein</fullName>
    </submittedName>
</protein>
<sequence length="98" mass="11078">MERDEMEEKVMRREILGLSVTIWSKRCNKGVLVELGSLFGMGKVKGTVVYAIVGVVLVRGVSEIIHKESEFHVFRFLILDSGCLTGQEEIDQIYTSEN</sequence>
<accession>A0A9I9EBD6</accession>
<dbReference type="Gramene" id="MELO3C031459.2.1">
    <property type="protein sequence ID" value="MELO3C031459.2.1"/>
    <property type="gene ID" value="MELO3C031459.2"/>
</dbReference>
<dbReference type="AlphaFoldDB" id="A0A9I9EBD6"/>